<reference evidence="2" key="1">
    <citation type="submission" date="2018-05" db="EMBL/GenBank/DDBJ databases">
        <authorList>
            <person name="Lanie J.A."/>
            <person name="Ng W.-L."/>
            <person name="Kazmierczak K.M."/>
            <person name="Andrzejewski T.M."/>
            <person name="Davidsen T.M."/>
            <person name="Wayne K.J."/>
            <person name="Tettelin H."/>
            <person name="Glass J.I."/>
            <person name="Rusch D."/>
            <person name="Podicherti R."/>
            <person name="Tsui H.-C.T."/>
            <person name="Winkler M.E."/>
        </authorList>
    </citation>
    <scope>NUCLEOTIDE SEQUENCE</scope>
</reference>
<dbReference type="AlphaFoldDB" id="A0A382GEW5"/>
<feature type="non-terminal residue" evidence="2">
    <location>
        <position position="215"/>
    </location>
</feature>
<sequence>MGGAQNGGAEEFFVRLALAFEQSEVDQRVIVRGHPYRKKQLDDGGVETDTLRFGRWFDIRTWHKFNQIISDYEPDIVLTWMSRASLLCPRSTKVRRFVHVARIGGYYKLKYFRQCDQLILNTPGLVQYVCDLGWPKERAHYLPNFVSERRAPPLDRKFVNTPADVPIILGLGRLHNNKGFDVLLESITLLPGYWLWLAGDGPERGSLQAQAKRLG</sequence>
<dbReference type="InterPro" id="IPR028098">
    <property type="entry name" value="Glyco_trans_4-like_N"/>
</dbReference>
<proteinExistence type="predicted"/>
<gene>
    <name evidence="2" type="ORF">METZ01_LOCUS226007</name>
</gene>
<dbReference type="Pfam" id="PF13439">
    <property type="entry name" value="Glyco_transf_4"/>
    <property type="match status" value="1"/>
</dbReference>
<name>A0A382GEW5_9ZZZZ</name>
<dbReference type="EMBL" id="UINC01054896">
    <property type="protein sequence ID" value="SVB73153.1"/>
    <property type="molecule type" value="Genomic_DNA"/>
</dbReference>
<dbReference type="SUPFAM" id="SSF53756">
    <property type="entry name" value="UDP-Glycosyltransferase/glycogen phosphorylase"/>
    <property type="match status" value="1"/>
</dbReference>
<evidence type="ECO:0000313" key="2">
    <source>
        <dbReference type="EMBL" id="SVB73153.1"/>
    </source>
</evidence>
<organism evidence="2">
    <name type="scientific">marine metagenome</name>
    <dbReference type="NCBI Taxonomy" id="408172"/>
    <lineage>
        <taxon>unclassified sequences</taxon>
        <taxon>metagenomes</taxon>
        <taxon>ecological metagenomes</taxon>
    </lineage>
</organism>
<dbReference type="Gene3D" id="3.40.50.2000">
    <property type="entry name" value="Glycogen Phosphorylase B"/>
    <property type="match status" value="2"/>
</dbReference>
<evidence type="ECO:0000259" key="1">
    <source>
        <dbReference type="Pfam" id="PF13439"/>
    </source>
</evidence>
<accession>A0A382GEW5</accession>
<feature type="domain" description="Glycosyltransferase subfamily 4-like N-terminal" evidence="1">
    <location>
        <begin position="7"/>
        <end position="147"/>
    </location>
</feature>
<protein>
    <recommendedName>
        <fullName evidence="1">Glycosyltransferase subfamily 4-like N-terminal domain-containing protein</fullName>
    </recommendedName>
</protein>